<dbReference type="Proteomes" id="UP000218151">
    <property type="component" value="Unassembled WGS sequence"/>
</dbReference>
<dbReference type="InterPro" id="IPR002213">
    <property type="entry name" value="UDP_glucos_trans"/>
</dbReference>
<dbReference type="SUPFAM" id="SSF53756">
    <property type="entry name" value="UDP-Glycosyltransferase/glycogen phosphorylase"/>
    <property type="match status" value="1"/>
</dbReference>
<dbReference type="PANTHER" id="PTHR48050:SF13">
    <property type="entry name" value="STEROL 3-BETA-GLUCOSYLTRANSFERASE UGT80A2"/>
    <property type="match status" value="1"/>
</dbReference>
<dbReference type="GO" id="GO:0016758">
    <property type="term" value="F:hexosyltransferase activity"/>
    <property type="evidence" value="ECO:0007669"/>
    <property type="project" value="UniProtKB-ARBA"/>
</dbReference>
<dbReference type="Gene3D" id="3.40.50.2000">
    <property type="entry name" value="Glycogen Phosphorylase B"/>
    <property type="match status" value="2"/>
</dbReference>
<reference evidence="3" key="1">
    <citation type="submission" date="2017-09" db="EMBL/GenBank/DDBJ databases">
        <authorList>
            <person name="Feng G."/>
            <person name="Zhu H."/>
        </authorList>
    </citation>
    <scope>NUCLEOTIDE SEQUENCE [LARGE SCALE GENOMIC DNA]</scope>
    <source>
        <strain evidence="3">1PNM-20</strain>
    </source>
</reference>
<dbReference type="GO" id="GO:0008194">
    <property type="term" value="F:UDP-glycosyltransferase activity"/>
    <property type="evidence" value="ECO:0007669"/>
    <property type="project" value="InterPro"/>
</dbReference>
<sequence length="448" mass="47382">MNGAKRGLASANHEVIPMTSPRIVLATIGTLGDLHPFIAIGLALRERGVEAVLAVPEDHLPKCRAAGLEAHAIMPRFEEVGRAIGLPDDEIVRRVVSDNDFLLRRVILPSTGDGVARLVELARGADAVVGSAVAPAAGIAAERLRLPFVHVLLQPFLWFNPHDPPRGPSFRLLKGAPVGRAARAWNAVLLAAIRAELRRRFGGELNRVRRENGLPSSRAAPMVDAGPWVARELGVYSPLLGGAPARATVTGYPWFDRDEDGTAALDAELAAFLDAGRPPLIVSLGSFIPYSDTDLYRRAADLAGRLGLRAVLLTGESQAEPSRDVLVRPYAPHSLLFPRAAAVVHHGGIGTTGQALRSGRPQLVTPFMGDQFDNAARVERLGVGLQVAPKRFAARAPGLVRRLLDDAGVASRAAAVGAQVSAEDGAGAAAEAILRVAADQSRASAFSR</sequence>
<dbReference type="EMBL" id="NSLI01000003">
    <property type="protein sequence ID" value="PAX08011.1"/>
    <property type="molecule type" value="Genomic_DNA"/>
</dbReference>
<dbReference type="Pfam" id="PF06722">
    <property type="entry name" value="EryCIII-like_C"/>
    <property type="match status" value="1"/>
</dbReference>
<keyword evidence="2" id="KW-0808">Transferase</keyword>
<gene>
    <name evidence="2" type="ORF">CKY28_10450</name>
</gene>
<organism evidence="2 3">
    <name type="scientific">Sphingomonas lenta</name>
    <dbReference type="NCBI Taxonomy" id="1141887"/>
    <lineage>
        <taxon>Bacteria</taxon>
        <taxon>Pseudomonadati</taxon>
        <taxon>Pseudomonadota</taxon>
        <taxon>Alphaproteobacteria</taxon>
        <taxon>Sphingomonadales</taxon>
        <taxon>Sphingomonadaceae</taxon>
        <taxon>Sphingomonas</taxon>
    </lineage>
</organism>
<proteinExistence type="predicted"/>
<dbReference type="PANTHER" id="PTHR48050">
    <property type="entry name" value="STEROL 3-BETA-GLUCOSYLTRANSFERASE"/>
    <property type="match status" value="1"/>
</dbReference>
<protein>
    <submittedName>
        <fullName evidence="2">Glycosyl transferase family 2</fullName>
    </submittedName>
</protein>
<dbReference type="GO" id="GO:0017000">
    <property type="term" value="P:antibiotic biosynthetic process"/>
    <property type="evidence" value="ECO:0007669"/>
    <property type="project" value="UniProtKB-ARBA"/>
</dbReference>
<dbReference type="InterPro" id="IPR050426">
    <property type="entry name" value="Glycosyltransferase_28"/>
</dbReference>
<dbReference type="InterPro" id="IPR010610">
    <property type="entry name" value="EryCIII-like_C"/>
</dbReference>
<dbReference type="CDD" id="cd03784">
    <property type="entry name" value="GT1_Gtf-like"/>
    <property type="match status" value="1"/>
</dbReference>
<name>A0A2A2SG72_9SPHN</name>
<evidence type="ECO:0000313" key="3">
    <source>
        <dbReference type="Proteomes" id="UP000218151"/>
    </source>
</evidence>
<accession>A0A2A2SG72</accession>
<evidence type="ECO:0000259" key="1">
    <source>
        <dbReference type="Pfam" id="PF06722"/>
    </source>
</evidence>
<feature type="domain" description="Erythromycin biosynthesis protein CIII-like C-terminal" evidence="1">
    <location>
        <begin position="329"/>
        <end position="420"/>
    </location>
</feature>
<comment type="caution">
    <text evidence="2">The sequence shown here is derived from an EMBL/GenBank/DDBJ whole genome shotgun (WGS) entry which is preliminary data.</text>
</comment>
<dbReference type="AlphaFoldDB" id="A0A2A2SG72"/>
<keyword evidence="3" id="KW-1185">Reference proteome</keyword>
<evidence type="ECO:0000313" key="2">
    <source>
        <dbReference type="EMBL" id="PAX08011.1"/>
    </source>
</evidence>